<dbReference type="InterPro" id="IPR036928">
    <property type="entry name" value="AS_sf"/>
</dbReference>
<dbReference type="EMBL" id="NAJL01000008">
    <property type="protein sequence ID" value="TKA31316.1"/>
    <property type="molecule type" value="Genomic_DNA"/>
</dbReference>
<evidence type="ECO:0000259" key="1">
    <source>
        <dbReference type="Pfam" id="PF01425"/>
    </source>
</evidence>
<name>A0A4U0UA42_9PEZI</name>
<comment type="caution">
    <text evidence="2">The sequence shown here is derived from an EMBL/GenBank/DDBJ whole genome shotgun (WGS) entry which is preliminary data.</text>
</comment>
<gene>
    <name evidence="2" type="ORF">B0A50_02161</name>
</gene>
<sequence>METTEPSAPLSETTTLSLVEADLASLQQALSTGAITSVELVARYLRRIAAYDNRGPCLNSIVILNPDVFDEAAASDARRAAGQPLGALEGIPYTLKDSMKYRGMTCATGSPAFAKLTANEDSFVAAQLRKAGAVCIGRTNTPPMMASGMHRGLYGRAESPYNLAYLTAAFSSGSSNGSASSTAASFAAFGLGSETVSSGRSPASNNGLVAYTPSRTVISPRGTWPLYPTCDVLVPHTRTVTDMLHILDVLTERDEKTDGDFWRQQKFVDVPAVQRPASHLDLVAGAESSLVGKRVAVPKMYIGGHDPQAKPVATSRQVIDLWERARGDLESLGATVVETDFPLVTNYEDDSVSGHANNVVGFTPDWNSKERGELVAYTWDDFLRENQDPHLPDLAHADGEKIFPRPPGLIPDRYMENKNVMNYPRLVELARHRNGKSIWEINGVADALPALEAQRKRDLEDWLDTHALDLIVFPANGDVGQADLDTNDASAQHALQNGVKYSNGNRAIRHMGVPTVSVCMGMLPASKMPVNLTFAGKHGKDCQLLRYAYAFEGQSGRRFAPPVTPELITDRIPLLAGAETSPASQSPKGDGEQLLGLQEVYAEKVSEHEVCVTAIVPGPDSLPLTSIECYVNGLIVRDADMSEQEQRRAHRFRTSIDRFDPPRPPYGGYGLSVGKIIIVIVAKSGAKAAGRLILLDQEAGVNERTPTEQQK</sequence>
<dbReference type="SUPFAM" id="SSF75304">
    <property type="entry name" value="Amidase signature (AS) enzymes"/>
    <property type="match status" value="1"/>
</dbReference>
<reference evidence="2 3" key="1">
    <citation type="submission" date="2017-03" db="EMBL/GenBank/DDBJ databases">
        <title>Genomes of endolithic fungi from Antarctica.</title>
        <authorList>
            <person name="Coleine C."/>
            <person name="Masonjones S."/>
            <person name="Stajich J.E."/>
        </authorList>
    </citation>
    <scope>NUCLEOTIDE SEQUENCE [LARGE SCALE GENOMIC DNA]</scope>
    <source>
        <strain evidence="2 3">CCFEE 6315</strain>
    </source>
</reference>
<dbReference type="Proteomes" id="UP000308549">
    <property type="component" value="Unassembled WGS sequence"/>
</dbReference>
<evidence type="ECO:0000313" key="2">
    <source>
        <dbReference type="EMBL" id="TKA31316.1"/>
    </source>
</evidence>
<dbReference type="NCBIfam" id="NF005127">
    <property type="entry name" value="PRK06565.1"/>
    <property type="match status" value="1"/>
</dbReference>
<evidence type="ECO:0000313" key="3">
    <source>
        <dbReference type="Proteomes" id="UP000308549"/>
    </source>
</evidence>
<dbReference type="PANTHER" id="PTHR42678:SF11">
    <property type="entry name" value="AMIDASE FAMILY PROTEIN"/>
    <property type="match status" value="1"/>
</dbReference>
<dbReference type="AlphaFoldDB" id="A0A4U0UA42"/>
<proteinExistence type="predicted"/>
<dbReference type="InterPro" id="IPR023631">
    <property type="entry name" value="Amidase_dom"/>
</dbReference>
<dbReference type="PANTHER" id="PTHR42678">
    <property type="entry name" value="AMIDASE"/>
    <property type="match status" value="1"/>
</dbReference>
<keyword evidence="3" id="KW-1185">Reference proteome</keyword>
<dbReference type="Gene3D" id="3.90.1300.10">
    <property type="entry name" value="Amidase signature (AS) domain"/>
    <property type="match status" value="1"/>
</dbReference>
<protein>
    <recommendedName>
        <fullName evidence="1">Amidase domain-containing protein</fullName>
    </recommendedName>
</protein>
<feature type="domain" description="Amidase" evidence="1">
    <location>
        <begin position="39"/>
        <end position="349"/>
    </location>
</feature>
<accession>A0A4U0UA42</accession>
<dbReference type="OrthoDB" id="566138at2759"/>
<dbReference type="Pfam" id="PF01425">
    <property type="entry name" value="Amidase"/>
    <property type="match status" value="1"/>
</dbReference>
<organism evidence="2 3">
    <name type="scientific">Salinomyces thailandicus</name>
    <dbReference type="NCBI Taxonomy" id="706561"/>
    <lineage>
        <taxon>Eukaryota</taxon>
        <taxon>Fungi</taxon>
        <taxon>Dikarya</taxon>
        <taxon>Ascomycota</taxon>
        <taxon>Pezizomycotina</taxon>
        <taxon>Dothideomycetes</taxon>
        <taxon>Dothideomycetidae</taxon>
        <taxon>Mycosphaerellales</taxon>
        <taxon>Teratosphaeriaceae</taxon>
        <taxon>Salinomyces</taxon>
    </lineage>
</organism>